<name>A0A545UPF8_9HYPO</name>
<dbReference type="AlphaFoldDB" id="A0A545UPF8"/>
<dbReference type="Proteomes" id="UP000315783">
    <property type="component" value="Unassembled WGS sequence"/>
</dbReference>
<sequence>MKCPKYSKLTFATENSRVLGTHHSLLPQALLNFFLGSQAGPVKMSKQHAQIGTNGAIE</sequence>
<keyword evidence="2" id="KW-1185">Reference proteome</keyword>
<reference evidence="1 2" key="1">
    <citation type="journal article" date="2019" name="Appl. Microbiol. Biotechnol.">
        <title>Genome sequence of Isaria javanica and comparative genome analysis insights into family S53 peptidase evolution in fungal entomopathogens.</title>
        <authorList>
            <person name="Lin R."/>
            <person name="Zhang X."/>
            <person name="Xin B."/>
            <person name="Zou M."/>
            <person name="Gao Y."/>
            <person name="Qin F."/>
            <person name="Hu Q."/>
            <person name="Xie B."/>
            <person name="Cheng X."/>
        </authorList>
    </citation>
    <scope>NUCLEOTIDE SEQUENCE [LARGE SCALE GENOMIC DNA]</scope>
    <source>
        <strain evidence="1 2">IJ1G</strain>
    </source>
</reference>
<gene>
    <name evidence="1" type="ORF">IF1G_10194</name>
</gene>
<evidence type="ECO:0000313" key="1">
    <source>
        <dbReference type="EMBL" id="TQV91313.1"/>
    </source>
</evidence>
<organism evidence="1 2">
    <name type="scientific">Cordyceps javanica</name>
    <dbReference type="NCBI Taxonomy" id="43265"/>
    <lineage>
        <taxon>Eukaryota</taxon>
        <taxon>Fungi</taxon>
        <taxon>Dikarya</taxon>
        <taxon>Ascomycota</taxon>
        <taxon>Pezizomycotina</taxon>
        <taxon>Sordariomycetes</taxon>
        <taxon>Hypocreomycetidae</taxon>
        <taxon>Hypocreales</taxon>
        <taxon>Cordycipitaceae</taxon>
        <taxon>Cordyceps</taxon>
    </lineage>
</organism>
<accession>A0A545UPF8</accession>
<proteinExistence type="predicted"/>
<protein>
    <submittedName>
        <fullName evidence="1">Uncharacterized protein</fullName>
    </submittedName>
</protein>
<evidence type="ECO:0000313" key="2">
    <source>
        <dbReference type="Proteomes" id="UP000315783"/>
    </source>
</evidence>
<comment type="caution">
    <text evidence="1">The sequence shown here is derived from an EMBL/GenBank/DDBJ whole genome shotgun (WGS) entry which is preliminary data.</text>
</comment>
<dbReference type="EMBL" id="SPUK01000020">
    <property type="protein sequence ID" value="TQV91313.1"/>
    <property type="molecule type" value="Genomic_DNA"/>
</dbReference>